<dbReference type="InterPro" id="IPR006045">
    <property type="entry name" value="Cupin_1"/>
</dbReference>
<sequence length="205" mass="22802">MQGYIMSVLQRTKKAVEQVTGFAAPGRQEVTDLVRRRKANEFWFKDDGLVPNHPFWPLVVYRGAVRLPEEFDPAAVLEELFEVTGWGDSWRNGIYDYVHYHSRIHEVLGVAAGTAKVRFGGKKGRTLSLKAGDVAVLPAGTGHQCLSASDDLLVVGAYPPFGTYDECTTAQEHDRALATTKKVSRPRKDPVYGSRGPLLQSWKKT</sequence>
<dbReference type="Pfam" id="PF00190">
    <property type="entry name" value="Cupin_1"/>
    <property type="match status" value="1"/>
</dbReference>
<dbReference type="PANTHER" id="PTHR36448">
    <property type="entry name" value="BLR7373 PROTEIN"/>
    <property type="match status" value="1"/>
</dbReference>
<feature type="domain" description="Cupin type-1" evidence="2">
    <location>
        <begin position="98"/>
        <end position="152"/>
    </location>
</feature>
<dbReference type="AlphaFoldDB" id="A0A2P9AA71"/>
<dbReference type="PIRSF" id="PIRSF019307">
    <property type="entry name" value="UCP019307"/>
    <property type="match status" value="1"/>
</dbReference>
<keyword evidence="4" id="KW-1185">Reference proteome</keyword>
<accession>A0A2P9AA71</accession>
<dbReference type="InterPro" id="IPR011051">
    <property type="entry name" value="RmlC_Cupin_sf"/>
</dbReference>
<dbReference type="InterPro" id="IPR014500">
    <property type="entry name" value="UCP019307_cupin"/>
</dbReference>
<evidence type="ECO:0000256" key="1">
    <source>
        <dbReference type="SAM" id="MobiDB-lite"/>
    </source>
</evidence>
<proteinExistence type="predicted"/>
<dbReference type="SUPFAM" id="SSF51182">
    <property type="entry name" value="RmlC-like cupins"/>
    <property type="match status" value="1"/>
</dbReference>
<dbReference type="CDD" id="cd02219">
    <property type="entry name" value="cupin_YjlB-like"/>
    <property type="match status" value="1"/>
</dbReference>
<evidence type="ECO:0000313" key="3">
    <source>
        <dbReference type="EMBL" id="SJM28019.1"/>
    </source>
</evidence>
<feature type="region of interest" description="Disordered" evidence="1">
    <location>
        <begin position="178"/>
        <end position="205"/>
    </location>
</feature>
<name>A0A2P9AA71_9HYPH</name>
<dbReference type="InterPro" id="IPR047121">
    <property type="entry name" value="YjiB-like"/>
</dbReference>
<gene>
    <name evidence="3" type="ORF">BQ8482_100215</name>
</gene>
<dbReference type="InterPro" id="IPR014710">
    <property type="entry name" value="RmlC-like_jellyroll"/>
</dbReference>
<dbReference type="Gene3D" id="2.60.120.10">
    <property type="entry name" value="Jelly Rolls"/>
    <property type="match status" value="1"/>
</dbReference>
<organism evidence="3 4">
    <name type="scientific">Mesorhizobium delmotii</name>
    <dbReference type="NCBI Taxonomy" id="1631247"/>
    <lineage>
        <taxon>Bacteria</taxon>
        <taxon>Pseudomonadati</taxon>
        <taxon>Pseudomonadota</taxon>
        <taxon>Alphaproteobacteria</taxon>
        <taxon>Hyphomicrobiales</taxon>
        <taxon>Phyllobacteriaceae</taxon>
        <taxon>Mesorhizobium</taxon>
    </lineage>
</organism>
<reference evidence="4" key="1">
    <citation type="submission" date="2016-12" db="EMBL/GenBank/DDBJ databases">
        <authorList>
            <person name="Brunel B."/>
        </authorList>
    </citation>
    <scope>NUCLEOTIDE SEQUENCE [LARGE SCALE GENOMIC DNA]</scope>
</reference>
<dbReference type="PANTHER" id="PTHR36448:SF2">
    <property type="entry name" value="CUPIN TYPE-1 DOMAIN-CONTAINING PROTEIN"/>
    <property type="match status" value="1"/>
</dbReference>
<protein>
    <recommendedName>
        <fullName evidence="2">Cupin type-1 domain-containing protein</fullName>
    </recommendedName>
</protein>
<dbReference type="EMBL" id="FUIG01000002">
    <property type="protein sequence ID" value="SJM28019.1"/>
    <property type="molecule type" value="Genomic_DNA"/>
</dbReference>
<dbReference type="Proteomes" id="UP000245698">
    <property type="component" value="Unassembled WGS sequence"/>
</dbReference>
<evidence type="ECO:0000259" key="2">
    <source>
        <dbReference type="Pfam" id="PF00190"/>
    </source>
</evidence>
<evidence type="ECO:0000313" key="4">
    <source>
        <dbReference type="Proteomes" id="UP000245698"/>
    </source>
</evidence>